<evidence type="ECO:0000313" key="4">
    <source>
        <dbReference type="Proteomes" id="UP000054937"/>
    </source>
</evidence>
<evidence type="ECO:0000256" key="1">
    <source>
        <dbReference type="SAM" id="Phobius"/>
    </source>
</evidence>
<dbReference type="InterPro" id="IPR052276">
    <property type="entry name" value="Diphthamide-biosynth_chaperone"/>
</dbReference>
<sequence>MQLAKNMRKFQGMMINYSFSSQATSYYKILGVNQHATKEEILEAYSNKAKKFVPRVSTTSEPLESNSAQEFRQLAEAYAVLSHQESRNNYDLLNKRQPERVYSEIRNEQNRKFNDRSFDGQQKKQHYAPGTFAEERQKVLAEERAKFNVNFLGRYNGGLPQKNKGIVRGSAQGSALGPPGAHHDVLVHRTKTSNGSDYQDVTNEMANDFSQYQGQSRYEVERRWPAFQAEVDYDYFKFNHYRTAWRYFRNIAIIFLGIPALAHIFGRYRNSIALYEFETAKQNDPDASVKIFGQKVVVGKTGTIKFA</sequence>
<dbReference type="PANTHER" id="PTHR44240">
    <property type="entry name" value="DNAJ DOMAIN (PROKARYOTIC HEAT SHOCK PROTEIN)-RELATED"/>
    <property type="match status" value="1"/>
</dbReference>
<organism evidence="3 4">
    <name type="scientific">Pseudocohnilembus persalinus</name>
    <name type="common">Ciliate</name>
    <dbReference type="NCBI Taxonomy" id="266149"/>
    <lineage>
        <taxon>Eukaryota</taxon>
        <taxon>Sar</taxon>
        <taxon>Alveolata</taxon>
        <taxon>Ciliophora</taxon>
        <taxon>Intramacronucleata</taxon>
        <taxon>Oligohymenophorea</taxon>
        <taxon>Scuticociliatia</taxon>
        <taxon>Philasterida</taxon>
        <taxon>Pseudocohnilembidae</taxon>
        <taxon>Pseudocohnilembus</taxon>
    </lineage>
</organism>
<feature type="transmembrane region" description="Helical" evidence="1">
    <location>
        <begin position="247"/>
        <end position="266"/>
    </location>
</feature>
<dbReference type="PRINTS" id="PR00625">
    <property type="entry name" value="JDOMAIN"/>
</dbReference>
<dbReference type="AlphaFoldDB" id="A0A0V0R2W4"/>
<dbReference type="Pfam" id="PF00226">
    <property type="entry name" value="DnaJ"/>
    <property type="match status" value="1"/>
</dbReference>
<accession>A0A0V0R2W4</accession>
<dbReference type="SUPFAM" id="SSF46565">
    <property type="entry name" value="Chaperone J-domain"/>
    <property type="match status" value="1"/>
</dbReference>
<protein>
    <submittedName>
        <fullName evidence="3">DnaJ domain</fullName>
    </submittedName>
</protein>
<dbReference type="OrthoDB" id="289732at2759"/>
<keyword evidence="1" id="KW-0812">Transmembrane</keyword>
<feature type="domain" description="J" evidence="2">
    <location>
        <begin position="25"/>
        <end position="94"/>
    </location>
</feature>
<dbReference type="CDD" id="cd06257">
    <property type="entry name" value="DnaJ"/>
    <property type="match status" value="1"/>
</dbReference>
<reference evidence="3 4" key="1">
    <citation type="journal article" date="2015" name="Sci. Rep.">
        <title>Genome of the facultative scuticociliatosis pathogen Pseudocohnilembus persalinus provides insight into its virulence through horizontal gene transfer.</title>
        <authorList>
            <person name="Xiong J."/>
            <person name="Wang G."/>
            <person name="Cheng J."/>
            <person name="Tian M."/>
            <person name="Pan X."/>
            <person name="Warren A."/>
            <person name="Jiang C."/>
            <person name="Yuan D."/>
            <person name="Miao W."/>
        </authorList>
    </citation>
    <scope>NUCLEOTIDE SEQUENCE [LARGE SCALE GENOMIC DNA]</scope>
    <source>
        <strain evidence="3">36N120E</strain>
    </source>
</reference>
<dbReference type="PANTHER" id="PTHR44240:SF10">
    <property type="entry name" value="J DOMAIN-CONTAINING PROTEIN"/>
    <property type="match status" value="1"/>
</dbReference>
<keyword evidence="4" id="KW-1185">Reference proteome</keyword>
<comment type="caution">
    <text evidence="3">The sequence shown here is derived from an EMBL/GenBank/DDBJ whole genome shotgun (WGS) entry which is preliminary data.</text>
</comment>
<dbReference type="Gene3D" id="1.10.287.110">
    <property type="entry name" value="DnaJ domain"/>
    <property type="match status" value="1"/>
</dbReference>
<dbReference type="SMART" id="SM00271">
    <property type="entry name" value="DnaJ"/>
    <property type="match status" value="1"/>
</dbReference>
<dbReference type="InterPro" id="IPR001623">
    <property type="entry name" value="DnaJ_domain"/>
</dbReference>
<gene>
    <name evidence="3" type="ORF">PPERSA_01877</name>
</gene>
<evidence type="ECO:0000259" key="2">
    <source>
        <dbReference type="PROSITE" id="PS50076"/>
    </source>
</evidence>
<keyword evidence="1" id="KW-1133">Transmembrane helix</keyword>
<dbReference type="OMA" id="WRYFRNI"/>
<dbReference type="EMBL" id="LDAU01000061">
    <property type="protein sequence ID" value="KRX08624.1"/>
    <property type="molecule type" value="Genomic_DNA"/>
</dbReference>
<dbReference type="InParanoid" id="A0A0V0R2W4"/>
<proteinExistence type="predicted"/>
<keyword evidence="1" id="KW-0472">Membrane</keyword>
<dbReference type="Proteomes" id="UP000054937">
    <property type="component" value="Unassembled WGS sequence"/>
</dbReference>
<name>A0A0V0R2W4_PSEPJ</name>
<dbReference type="InterPro" id="IPR036869">
    <property type="entry name" value="J_dom_sf"/>
</dbReference>
<evidence type="ECO:0000313" key="3">
    <source>
        <dbReference type="EMBL" id="KRX08624.1"/>
    </source>
</evidence>
<dbReference type="PROSITE" id="PS50076">
    <property type="entry name" value="DNAJ_2"/>
    <property type="match status" value="1"/>
</dbReference>